<dbReference type="HOGENOM" id="CLU_3125775_0_0_1"/>
<evidence type="ECO:0000313" key="1">
    <source>
        <dbReference type="EMBL" id="ESA04899.1"/>
    </source>
</evidence>
<dbReference type="AlphaFoldDB" id="U9T9N2"/>
<name>U9T9N2_RHIID</name>
<dbReference type="EMBL" id="KI293805">
    <property type="protein sequence ID" value="ESA04899.1"/>
    <property type="molecule type" value="Genomic_DNA"/>
</dbReference>
<accession>U9T9N2</accession>
<reference evidence="1" key="1">
    <citation type="submission" date="2013-07" db="EMBL/GenBank/DDBJ databases">
        <title>The genome of an arbuscular mycorrhizal fungus provides insights into the evolution of the oldest plant symbiosis.</title>
        <authorList>
            <consortium name="DOE Joint Genome Institute"/>
            <person name="Tisserant E."/>
            <person name="Malbreil M."/>
            <person name="Kuo A."/>
            <person name="Kohler A."/>
            <person name="Symeonidi A."/>
            <person name="Balestrini R."/>
            <person name="Charron P."/>
            <person name="Duensing N."/>
            <person name="Frei-dit-Frey N."/>
            <person name="Gianinazzi-Pearson V."/>
            <person name="Gilbert B."/>
            <person name="Handa Y."/>
            <person name="Hijri M."/>
            <person name="Kaul R."/>
            <person name="Kawaguchi M."/>
            <person name="Krajinski F."/>
            <person name="Lammers P."/>
            <person name="Lapierre D."/>
            <person name="Masclaux F.G."/>
            <person name="Murat C."/>
            <person name="Morin E."/>
            <person name="Ndikumana S."/>
            <person name="Pagni M."/>
            <person name="Petitpierre D."/>
            <person name="Requena N."/>
            <person name="Rosikiewicz P."/>
            <person name="Riley R."/>
            <person name="Saito K."/>
            <person name="San Clemente H."/>
            <person name="Shapiro H."/>
            <person name="van Tuinen D."/>
            <person name="Becard G."/>
            <person name="Bonfante P."/>
            <person name="Paszkowski U."/>
            <person name="Shachar-Hill Y."/>
            <person name="Young J.P."/>
            <person name="Sanders I.R."/>
            <person name="Henrissat B."/>
            <person name="Rensing S.A."/>
            <person name="Grigoriev I.V."/>
            <person name="Corradi N."/>
            <person name="Roux C."/>
            <person name="Martin F."/>
        </authorList>
    </citation>
    <scope>NUCLEOTIDE SEQUENCE</scope>
    <source>
        <strain evidence="1">DAOM 197198</strain>
    </source>
</reference>
<sequence>MLISAIVFSRSLIKNINLMSNFIDVRGLKWLKLHDSVMNQRQKLNECLTN</sequence>
<proteinExistence type="predicted"/>
<gene>
    <name evidence="1" type="ORF">GLOINDRAFT_36269</name>
</gene>
<protein>
    <submittedName>
        <fullName evidence="1">Uncharacterized protein</fullName>
    </submittedName>
</protein>
<organism evidence="1">
    <name type="scientific">Rhizophagus irregularis (strain DAOM 181602 / DAOM 197198 / MUCL 43194)</name>
    <name type="common">Arbuscular mycorrhizal fungus</name>
    <name type="synonym">Glomus intraradices</name>
    <dbReference type="NCBI Taxonomy" id="747089"/>
    <lineage>
        <taxon>Eukaryota</taxon>
        <taxon>Fungi</taxon>
        <taxon>Fungi incertae sedis</taxon>
        <taxon>Mucoromycota</taxon>
        <taxon>Glomeromycotina</taxon>
        <taxon>Glomeromycetes</taxon>
        <taxon>Glomerales</taxon>
        <taxon>Glomeraceae</taxon>
        <taxon>Rhizophagus</taxon>
    </lineage>
</organism>